<dbReference type="KEGG" id="gai:IMCC3135_13710"/>
<gene>
    <name evidence="2" type="ORF">IMCC3135_13710</name>
</gene>
<organism evidence="2 3">
    <name type="scientific">Granulosicoccus antarcticus IMCC3135</name>
    <dbReference type="NCBI Taxonomy" id="1192854"/>
    <lineage>
        <taxon>Bacteria</taxon>
        <taxon>Pseudomonadati</taxon>
        <taxon>Pseudomonadota</taxon>
        <taxon>Gammaproteobacteria</taxon>
        <taxon>Chromatiales</taxon>
        <taxon>Granulosicoccaceae</taxon>
        <taxon>Granulosicoccus</taxon>
    </lineage>
</organism>
<feature type="region of interest" description="Disordered" evidence="1">
    <location>
        <begin position="100"/>
        <end position="125"/>
    </location>
</feature>
<dbReference type="AlphaFoldDB" id="A0A2Z2NYI3"/>
<feature type="compositionally biased region" description="Polar residues" evidence="1">
    <location>
        <begin position="108"/>
        <end position="117"/>
    </location>
</feature>
<dbReference type="Proteomes" id="UP000250079">
    <property type="component" value="Chromosome"/>
</dbReference>
<dbReference type="RefSeq" id="WP_088918106.1">
    <property type="nucleotide sequence ID" value="NZ_CP018632.1"/>
</dbReference>
<dbReference type="OrthoDB" id="6636497at2"/>
<keyword evidence="3" id="KW-1185">Reference proteome</keyword>
<reference evidence="2 3" key="1">
    <citation type="submission" date="2016-12" db="EMBL/GenBank/DDBJ databases">
        <authorList>
            <person name="Song W.-J."/>
            <person name="Kurnit D.M."/>
        </authorList>
    </citation>
    <scope>NUCLEOTIDE SEQUENCE [LARGE SCALE GENOMIC DNA]</scope>
    <source>
        <strain evidence="2 3">IMCC3135</strain>
    </source>
</reference>
<dbReference type="EMBL" id="CP018632">
    <property type="protein sequence ID" value="ASJ72827.1"/>
    <property type="molecule type" value="Genomic_DNA"/>
</dbReference>
<evidence type="ECO:0000313" key="3">
    <source>
        <dbReference type="Proteomes" id="UP000250079"/>
    </source>
</evidence>
<evidence type="ECO:0000256" key="1">
    <source>
        <dbReference type="SAM" id="MobiDB-lite"/>
    </source>
</evidence>
<proteinExistence type="predicted"/>
<feature type="compositionally biased region" description="Basic residues" evidence="1">
    <location>
        <begin position="636"/>
        <end position="652"/>
    </location>
</feature>
<accession>A0A2Z2NYI3</accession>
<name>A0A2Z2NYI3_9GAMM</name>
<feature type="region of interest" description="Disordered" evidence="1">
    <location>
        <begin position="610"/>
        <end position="652"/>
    </location>
</feature>
<sequence length="652" mass="72127">MALLPELPAHLSAIQSLLDDCTEHDLSLINVYIVERAKQQQADSRAAHMARFKPGDRVCFEDKHGEPVEAIVIKPNKKTVTLLSYAGTKWNVSPELLEKVESPDTSRQEPTPLSLVQSDKSGSASISSIGRKREWIGGLIDAPRFITDEPGAPYRPQMFMWLNDIGQVIRIELMGPENLELDLPQELEMAINEPAIGPAGAPSHIRMSDARHIEILKASFPSIHFECAPTPELARLQSIMQKDMALSKPMTYSATGAGAEAIGEFFDAAALLYRAKPWSLIPHDQSLISVSIEAMGVKHAALSVIGQMGQHFGILLFDQLVQYERYMLMDDALSRGVEPDSPPHTFLSFDPAKEIEADIRKDISSHGWKVANTKAYPVLMAPAEGRTMRPITPRDITLFNTLARSLVYALSNKDFIASHTGASPTRIEQTLQTDSGPMTIVLEAPFPYEQVMHENGASDSLFARLITMERTSDEMDWELHDALSTELQDKYQASPEAKAIDVAASVSTLIMSFSFNYLDCTVATLRPVDLEQILYEIIPQKVMMPASEAINMIDDARAFFSFLKRAYQSEHADRCLSILTDDAATRMAAAMKNPNLFGMGKSALSEGTGFPFDLPDFPPELPGPSATKPKPVDSKTKKKQRAATKKSRKKNR</sequence>
<evidence type="ECO:0000313" key="2">
    <source>
        <dbReference type="EMBL" id="ASJ72827.1"/>
    </source>
</evidence>
<protein>
    <submittedName>
        <fullName evidence="2">Uncharacterized protein</fullName>
    </submittedName>
</protein>